<reference evidence="2 3" key="1">
    <citation type="submission" date="2016-12" db="EMBL/GenBank/DDBJ databases">
        <authorList>
            <person name="Song W.-J."/>
            <person name="Kurnit D.M."/>
        </authorList>
    </citation>
    <scope>NUCLEOTIDE SEQUENCE [LARGE SCALE GENOMIC DNA]</scope>
    <source>
        <strain evidence="2 3">STM7296</strain>
    </source>
</reference>
<name>A0A1N7SL84_9BURK</name>
<protein>
    <submittedName>
        <fullName evidence="2">Uncharacterized protein</fullName>
    </submittedName>
</protein>
<feature type="transmembrane region" description="Helical" evidence="1">
    <location>
        <begin position="250"/>
        <end position="269"/>
    </location>
</feature>
<organism evidence="2 3">
    <name type="scientific">Paraburkholderia ribeironis</name>
    <dbReference type="NCBI Taxonomy" id="1247936"/>
    <lineage>
        <taxon>Bacteria</taxon>
        <taxon>Pseudomonadati</taxon>
        <taxon>Pseudomonadota</taxon>
        <taxon>Betaproteobacteria</taxon>
        <taxon>Burkholderiales</taxon>
        <taxon>Burkholderiaceae</taxon>
        <taxon>Paraburkholderia</taxon>
    </lineage>
</organism>
<keyword evidence="1" id="KW-0472">Membrane</keyword>
<dbReference type="AlphaFoldDB" id="A0A1N7SL84"/>
<accession>A0A1N7SL84</accession>
<dbReference type="Proteomes" id="UP000187012">
    <property type="component" value="Unassembled WGS sequence"/>
</dbReference>
<sequence>MAHSYYSQRKGTNPNQSGLPLKDIIDLYIRVYDQMSEGGYFSEAFGYECVDAGHINGNVRDIDLELLLTVRKKDLWPPHAFGQGYTEDDFFDVVEFLFQQVSKPIDGSFHSYAQCGMHWETFNKQQGQIEYREKVNAVLGHYAKPFELSENGEILHKPQQGFEKIFDADIPSNDSNISNRINAAILRYRRHGATLDDRRQAVRDLADVLEYTRAEIKSLLTSADEKDLFNLANNFGIRHHNDQQKTGYDASLWLSWMFYFYLATIHVVLRKQQQGRTGLSTDG</sequence>
<keyword evidence="1" id="KW-1133">Transmembrane helix</keyword>
<evidence type="ECO:0000256" key="1">
    <source>
        <dbReference type="SAM" id="Phobius"/>
    </source>
</evidence>
<dbReference type="STRING" id="1247936.BN2475_950010"/>
<evidence type="ECO:0000313" key="3">
    <source>
        <dbReference type="Proteomes" id="UP000187012"/>
    </source>
</evidence>
<evidence type="ECO:0000313" key="2">
    <source>
        <dbReference type="EMBL" id="SIT48173.1"/>
    </source>
</evidence>
<keyword evidence="1" id="KW-0812">Transmembrane</keyword>
<dbReference type="OrthoDB" id="8479006at2"/>
<proteinExistence type="predicted"/>
<keyword evidence="3" id="KW-1185">Reference proteome</keyword>
<gene>
    <name evidence="2" type="ORF">BN2475_950010</name>
</gene>
<dbReference type="EMBL" id="CYGX02000095">
    <property type="protein sequence ID" value="SIT48173.1"/>
    <property type="molecule type" value="Genomic_DNA"/>
</dbReference>